<name>A0A249PJ70_9HYPH</name>
<gene>
    <name evidence="6" type="ORF">SJ05684_b48000</name>
</gene>
<keyword evidence="6" id="KW-0614">Plasmid</keyword>
<evidence type="ECO:0000313" key="6">
    <source>
        <dbReference type="EMBL" id="ASY65782.1"/>
    </source>
</evidence>
<evidence type="ECO:0000313" key="7">
    <source>
        <dbReference type="Proteomes" id="UP000217211"/>
    </source>
</evidence>
<evidence type="ECO:0000259" key="5">
    <source>
        <dbReference type="PROSITE" id="PS51186"/>
    </source>
</evidence>
<dbReference type="GO" id="GO:0005524">
    <property type="term" value="F:ATP binding"/>
    <property type="evidence" value="ECO:0007669"/>
    <property type="project" value="UniProtKB-KW"/>
</dbReference>
<geneLocation type="plasmid" evidence="7">
    <name>psj05684b</name>
</geneLocation>
<feature type="domain" description="N-acetyltransferase" evidence="5">
    <location>
        <begin position="749"/>
        <end position="903"/>
    </location>
</feature>
<dbReference type="PROSITE" id="PS51186">
    <property type="entry name" value="GNAT"/>
    <property type="match status" value="1"/>
</dbReference>
<dbReference type="CDD" id="cd04301">
    <property type="entry name" value="NAT_SF"/>
    <property type="match status" value="1"/>
</dbReference>
<dbReference type="InterPro" id="IPR000182">
    <property type="entry name" value="GNAT_dom"/>
</dbReference>
<dbReference type="InterPro" id="IPR032875">
    <property type="entry name" value="Succ_CoA_lig_flav_dom"/>
</dbReference>
<dbReference type="eggNOG" id="COG1042">
    <property type="taxonomic scope" value="Bacteria"/>
</dbReference>
<dbReference type="InterPro" id="IPR013815">
    <property type="entry name" value="ATP_grasp_subdomain_1"/>
</dbReference>
<dbReference type="eggNOG" id="COG0045">
    <property type="taxonomic scope" value="Bacteria"/>
</dbReference>
<dbReference type="SUPFAM" id="SSF55729">
    <property type="entry name" value="Acyl-CoA N-acyltransferases (Nat)"/>
    <property type="match status" value="1"/>
</dbReference>
<evidence type="ECO:0000256" key="3">
    <source>
        <dbReference type="ARBA" id="ARBA00022741"/>
    </source>
</evidence>
<dbReference type="Gene3D" id="3.30.1490.20">
    <property type="entry name" value="ATP-grasp fold, A domain"/>
    <property type="match status" value="1"/>
</dbReference>
<evidence type="ECO:0000256" key="1">
    <source>
        <dbReference type="ARBA" id="ARBA00022532"/>
    </source>
</evidence>
<dbReference type="Proteomes" id="UP000217211">
    <property type="component" value="Plasmid pSJ05684b"/>
</dbReference>
<keyword evidence="4" id="KW-0067">ATP-binding</keyword>
<keyword evidence="7" id="KW-1185">Reference proteome</keyword>
<dbReference type="InterPro" id="IPR036291">
    <property type="entry name" value="NAD(P)-bd_dom_sf"/>
</dbReference>
<dbReference type="InterPro" id="IPR016102">
    <property type="entry name" value="Succinyl-CoA_synth-like"/>
</dbReference>
<reference evidence="6 7" key="1">
    <citation type="submission" date="2017-08" db="EMBL/GenBank/DDBJ databases">
        <title>Multipartite genome sequences of Sinorhizobium species nodulating soybeans.</title>
        <authorList>
            <person name="Tian C.F."/>
        </authorList>
    </citation>
    <scope>NUCLEOTIDE SEQUENCE [LARGE SCALE GENOMIC DNA]</scope>
    <source>
        <strain evidence="6 7">CCBAU 05684</strain>
        <plasmid evidence="7">psj05684b</plasmid>
    </source>
</reference>
<dbReference type="GO" id="GO:0016747">
    <property type="term" value="F:acyltransferase activity, transferring groups other than amino-acyl groups"/>
    <property type="evidence" value="ECO:0007669"/>
    <property type="project" value="InterPro"/>
</dbReference>
<dbReference type="InterPro" id="IPR051538">
    <property type="entry name" value="Acyl-CoA_Synth/Transferase"/>
</dbReference>
<dbReference type="InterPro" id="IPR003781">
    <property type="entry name" value="CoA-bd"/>
</dbReference>
<evidence type="ECO:0000256" key="4">
    <source>
        <dbReference type="ARBA" id="ARBA00022840"/>
    </source>
</evidence>
<dbReference type="InterPro" id="IPR043938">
    <property type="entry name" value="Ligase_CoA_dom"/>
</dbReference>
<keyword evidence="2" id="KW-0436">Ligase</keyword>
<keyword evidence="1" id="KW-0816">Tricarboxylic acid cycle</keyword>
<dbReference type="AlphaFoldDB" id="A0A249PJ70"/>
<dbReference type="SUPFAM" id="SSF51735">
    <property type="entry name" value="NAD(P)-binding Rossmann-fold domains"/>
    <property type="match status" value="1"/>
</dbReference>
<dbReference type="SUPFAM" id="SSF52210">
    <property type="entry name" value="Succinyl-CoA synthetase domains"/>
    <property type="match status" value="2"/>
</dbReference>
<sequence>MSAKTGERGMTIRNLHHAIDPKSLAVIGASSRQGSLGRVVIDNVRGMGFEGEIWPVNPKYSEVAGLRCYARVTDIPGVPDLAVIITPPHTIPGLIRDLGERGTRAAVVITAGLSKENGLRQAMLNAAKPKLFRIIGPNTVGLIVPSAKLNASFAHLQPQAGDIALLSQSGAIATSLIDWAADNNVGFSQIISLGDMADVDAADCLDLLAGDPKTRAIIMYLEAVPNPRKFLSAARAAARLKPVVAIKSGRHAEAAKAAATHTGALSGADRVVDAALRRAGVLRIESLGELFNATETIGRFAPLRRARAAIVTNGGGAGVLAVDRLMDFDCELAELSVETIRALDQVLPANWSRANPVDVIGDASPERYRAATEIVARDPAADILIVMNCPTGLASPLHAARAVASLSQSGTIAGKPVLTCWLGSRTAREGRQALQEAKLASYDTPADVALAASYIANWSRAQESLVRVPPSRAGDETLHDSETVKAIFQRVASEGRRMLNEPEAKAVIAAYGIATPTTLVAASPEETEEAAAELLASSARIVVKLVAKAVSHKSDVGGVVLDIATAAAAREAAETIAARLKAHDPSAAIEGFAVQPMIERRRAWELILGTNRDPVFGPIILFGSGGVSVEVVADTAVALPPLDNVLAGDLIDRTRIGRLLAGFRDQPGAHRPAILSALCALSQMIVDFPAIVSMDINPLLADEDGAIALDARIEIDPEAATVPGPNSDLAIRPYPAGWERDVIVGERAYHIRPIKPSDAGLYPTFFARTAADDIRLRFLAPRKSFPHQMLVRLTQIDYEREMAFIALEREGGDLAGIARLYADPDHETAEYGLLVRTDLQGHGLGWALLAHLRDYAAADGLKCIEGIMLSENSKMLRMCREFGFSIRQHPSDPRLQVASLDLNSDSADG</sequence>
<dbReference type="Pfam" id="PF13607">
    <property type="entry name" value="Succ_CoA_lig"/>
    <property type="match status" value="1"/>
</dbReference>
<dbReference type="Gene3D" id="3.40.50.261">
    <property type="entry name" value="Succinyl-CoA synthetase domains"/>
    <property type="match status" value="2"/>
</dbReference>
<dbReference type="Gene3D" id="3.40.630.30">
    <property type="match status" value="1"/>
</dbReference>
<protein>
    <submittedName>
        <fullName evidence="6">Acetyl-CoA synthetase (ADP-forming) alpha and beta chains, putative</fullName>
    </submittedName>
</protein>
<dbReference type="Pfam" id="PF13549">
    <property type="entry name" value="ATP-grasp_5"/>
    <property type="match status" value="1"/>
</dbReference>
<dbReference type="Pfam" id="PF13380">
    <property type="entry name" value="CoA_binding_2"/>
    <property type="match status" value="1"/>
</dbReference>
<keyword evidence="3" id="KW-0547">Nucleotide-binding</keyword>
<dbReference type="InterPro" id="IPR016181">
    <property type="entry name" value="Acyl_CoA_acyltransferase"/>
</dbReference>
<proteinExistence type="predicted"/>
<dbReference type="SMART" id="SM00881">
    <property type="entry name" value="CoA_binding"/>
    <property type="match status" value="1"/>
</dbReference>
<dbReference type="EMBL" id="CP023068">
    <property type="protein sequence ID" value="ASY65782.1"/>
    <property type="molecule type" value="Genomic_DNA"/>
</dbReference>
<dbReference type="KEGG" id="esj:SJ05684_b48000"/>
<dbReference type="PANTHER" id="PTHR43334">
    <property type="entry name" value="ACETATE--COA LIGASE [ADP-FORMING]"/>
    <property type="match status" value="1"/>
</dbReference>
<evidence type="ECO:0000256" key="2">
    <source>
        <dbReference type="ARBA" id="ARBA00022598"/>
    </source>
</evidence>
<dbReference type="Gene3D" id="3.40.50.720">
    <property type="entry name" value="NAD(P)-binding Rossmann-like Domain"/>
    <property type="match status" value="1"/>
</dbReference>
<organism evidence="6 7">
    <name type="scientific">Sinorhizobium sojae CCBAU 05684</name>
    <dbReference type="NCBI Taxonomy" id="716928"/>
    <lineage>
        <taxon>Bacteria</taxon>
        <taxon>Pseudomonadati</taxon>
        <taxon>Pseudomonadota</taxon>
        <taxon>Alphaproteobacteria</taxon>
        <taxon>Hyphomicrobiales</taxon>
        <taxon>Rhizobiaceae</taxon>
        <taxon>Sinorhizobium/Ensifer group</taxon>
        <taxon>Sinorhizobium</taxon>
    </lineage>
</organism>
<accession>A0A249PJ70</accession>
<dbReference type="STRING" id="716928.GCA_000261485_03814"/>
<dbReference type="eggNOG" id="COG1670">
    <property type="taxonomic scope" value="Bacteria"/>
</dbReference>
<dbReference type="GO" id="GO:0043758">
    <property type="term" value="F:acetate-CoA ligase (ADP-forming) activity"/>
    <property type="evidence" value="ECO:0007669"/>
    <property type="project" value="InterPro"/>
</dbReference>
<dbReference type="Pfam" id="PF19045">
    <property type="entry name" value="Ligase_CoA_2"/>
    <property type="match status" value="1"/>
</dbReference>
<dbReference type="Gene3D" id="3.30.470.20">
    <property type="entry name" value="ATP-grasp fold, B domain"/>
    <property type="match status" value="1"/>
</dbReference>
<dbReference type="SUPFAM" id="SSF56059">
    <property type="entry name" value="Glutathione synthetase ATP-binding domain-like"/>
    <property type="match status" value="1"/>
</dbReference>
<dbReference type="PANTHER" id="PTHR43334:SF1">
    <property type="entry name" value="3-HYDROXYPROPIONATE--COA LIGASE [ADP-FORMING]"/>
    <property type="match status" value="1"/>
</dbReference>
<dbReference type="GO" id="GO:0006099">
    <property type="term" value="P:tricarboxylic acid cycle"/>
    <property type="evidence" value="ECO:0007669"/>
    <property type="project" value="UniProtKB-KW"/>
</dbReference>
<dbReference type="Pfam" id="PF00583">
    <property type="entry name" value="Acetyltransf_1"/>
    <property type="match status" value="1"/>
</dbReference>